<dbReference type="GO" id="GO:0003700">
    <property type="term" value="F:DNA-binding transcription factor activity"/>
    <property type="evidence" value="ECO:0007669"/>
    <property type="project" value="InterPro"/>
</dbReference>
<sequence length="266" mass="30519">MSQYSSQVNNIEEGFQILVRATEIASEFLKLAQEDRRLKLNFLLSAEASCTQAHSKKTTCPLSTFDSAEITAGNGFYGRADSVPVQELENSVFECCTRVYNSNQPDIQTKKDYSMHHYCEPVNTNSFKQVKVERNRLLPLQTTTTTYCASGMNSSGCNSSLEYRTGKKAVHCFSELSSANSFMSLDGSSRQTISRRGRRRNNPSLSEEQRRKLRTLKNREAAEKARIRKRERERLLEEHLNRVLNENRRLEKELLWLKEVRASSCL</sequence>
<dbReference type="AlphaFoldDB" id="M2X129"/>
<feature type="domain" description="BZIP" evidence="2">
    <location>
        <begin position="208"/>
        <end position="259"/>
    </location>
</feature>
<protein>
    <recommendedName>
        <fullName evidence="2">BZIP domain-containing protein</fullName>
    </recommendedName>
</protein>
<dbReference type="Proteomes" id="UP000030680">
    <property type="component" value="Unassembled WGS sequence"/>
</dbReference>
<keyword evidence="4" id="KW-1185">Reference proteome</keyword>
<dbReference type="SUPFAM" id="SSF57959">
    <property type="entry name" value="Leucine zipper domain"/>
    <property type="match status" value="1"/>
</dbReference>
<dbReference type="InterPro" id="IPR004827">
    <property type="entry name" value="bZIP"/>
</dbReference>
<proteinExistence type="predicted"/>
<evidence type="ECO:0000259" key="2">
    <source>
        <dbReference type="PROSITE" id="PS50217"/>
    </source>
</evidence>
<dbReference type="EMBL" id="KB454503">
    <property type="protein sequence ID" value="EME30070.1"/>
    <property type="molecule type" value="Genomic_DNA"/>
</dbReference>
<gene>
    <name evidence="3" type="ORF">Gasu_26530</name>
</gene>
<organism evidence="3 4">
    <name type="scientific">Galdieria sulphuraria</name>
    <name type="common">Red alga</name>
    <dbReference type="NCBI Taxonomy" id="130081"/>
    <lineage>
        <taxon>Eukaryota</taxon>
        <taxon>Rhodophyta</taxon>
        <taxon>Bangiophyceae</taxon>
        <taxon>Galdieriales</taxon>
        <taxon>Galdieriaceae</taxon>
        <taxon>Galdieria</taxon>
    </lineage>
</organism>
<dbReference type="OrthoDB" id="10561129at2759"/>
<dbReference type="RefSeq" id="XP_005706590.1">
    <property type="nucleotide sequence ID" value="XM_005706533.1"/>
</dbReference>
<evidence type="ECO:0000313" key="3">
    <source>
        <dbReference type="EMBL" id="EME30070.1"/>
    </source>
</evidence>
<dbReference type="GeneID" id="17088826"/>
<dbReference type="CDD" id="cd14686">
    <property type="entry name" value="bZIP"/>
    <property type="match status" value="1"/>
</dbReference>
<reference evidence="4" key="1">
    <citation type="journal article" date="2013" name="Science">
        <title>Gene transfer from bacteria and archaea facilitated evolution of an extremophilic eukaryote.</title>
        <authorList>
            <person name="Schonknecht G."/>
            <person name="Chen W.H."/>
            <person name="Ternes C.M."/>
            <person name="Barbier G.G."/>
            <person name="Shrestha R.P."/>
            <person name="Stanke M."/>
            <person name="Brautigam A."/>
            <person name="Baker B.J."/>
            <person name="Banfield J.F."/>
            <person name="Garavito R.M."/>
            <person name="Carr K."/>
            <person name="Wilkerson C."/>
            <person name="Rensing S.A."/>
            <person name="Gagneul D."/>
            <person name="Dickenson N.E."/>
            <person name="Oesterhelt C."/>
            <person name="Lercher M.J."/>
            <person name="Weber A.P."/>
        </authorList>
    </citation>
    <scope>NUCLEOTIDE SEQUENCE [LARGE SCALE GENOMIC DNA]</scope>
    <source>
        <strain evidence="4">074W</strain>
    </source>
</reference>
<dbReference type="KEGG" id="gsl:Gasu_26530"/>
<dbReference type="InterPro" id="IPR046347">
    <property type="entry name" value="bZIP_sf"/>
</dbReference>
<name>M2X129_GALSU</name>
<evidence type="ECO:0000313" key="4">
    <source>
        <dbReference type="Proteomes" id="UP000030680"/>
    </source>
</evidence>
<evidence type="ECO:0000256" key="1">
    <source>
        <dbReference type="SAM" id="MobiDB-lite"/>
    </source>
</evidence>
<feature type="region of interest" description="Disordered" evidence="1">
    <location>
        <begin position="184"/>
        <end position="210"/>
    </location>
</feature>
<dbReference type="PROSITE" id="PS00036">
    <property type="entry name" value="BZIP_BASIC"/>
    <property type="match status" value="1"/>
</dbReference>
<dbReference type="Gramene" id="EME30070">
    <property type="protein sequence ID" value="EME30070"/>
    <property type="gene ID" value="Gasu_26530"/>
</dbReference>
<dbReference type="PROSITE" id="PS50217">
    <property type="entry name" value="BZIP"/>
    <property type="match status" value="1"/>
</dbReference>
<accession>M2X129</accession>